<sequence>MKESKMVFSAVFLIPPFCLVFAALSDLFSAMIPNRVSIVMLGSFLLTAFLLGMDYELIALHLLVGLIVFIICFCFFAFNIMGGGDVKLLTSTAVWFGWTPSFLSFLFFVAILGGILSVFILTVRMITNHIPIFGMFVPKSFLMKNKIPYGIAISMGGLISYPDSYLFKVALMGLSA</sequence>
<protein>
    <submittedName>
        <fullName evidence="8">Peptidase A24A prepilin type IV</fullName>
    </submittedName>
</protein>
<evidence type="ECO:0000256" key="3">
    <source>
        <dbReference type="ARBA" id="ARBA00022692"/>
    </source>
</evidence>
<proteinExistence type="predicted"/>
<evidence type="ECO:0000256" key="6">
    <source>
        <dbReference type="SAM" id="Phobius"/>
    </source>
</evidence>
<accession>A0ABN4B0P6</accession>
<evidence type="ECO:0000259" key="7">
    <source>
        <dbReference type="Pfam" id="PF01478"/>
    </source>
</evidence>
<keyword evidence="9" id="KW-1185">Reference proteome</keyword>
<dbReference type="PANTHER" id="PTHR36506">
    <property type="entry name" value="PREFLAGELLIN PEPTIDASE"/>
    <property type="match status" value="1"/>
</dbReference>
<evidence type="ECO:0000256" key="2">
    <source>
        <dbReference type="ARBA" id="ARBA00022475"/>
    </source>
</evidence>
<evidence type="ECO:0000256" key="4">
    <source>
        <dbReference type="ARBA" id="ARBA00022989"/>
    </source>
</evidence>
<dbReference type="Proteomes" id="UP000011820">
    <property type="component" value="Chromosome"/>
</dbReference>
<evidence type="ECO:0000313" key="9">
    <source>
        <dbReference type="Proteomes" id="UP000011820"/>
    </source>
</evidence>
<dbReference type="RefSeq" id="WP_015452433.1">
    <property type="nucleotide sequence ID" value="NC_020549.1"/>
</dbReference>
<dbReference type="GeneID" id="93076840"/>
<organism evidence="8 9">
    <name type="scientific">Candidatus Liberibacter asiaticus str. gxpsy</name>
    <dbReference type="NCBI Taxonomy" id="1174529"/>
    <lineage>
        <taxon>Bacteria</taxon>
        <taxon>Pseudomonadati</taxon>
        <taxon>Pseudomonadota</taxon>
        <taxon>Alphaproteobacteria</taxon>
        <taxon>Hyphomicrobiales</taxon>
        <taxon>Rhizobiaceae</taxon>
        <taxon>Liberibacter</taxon>
    </lineage>
</organism>
<dbReference type="InterPro" id="IPR052218">
    <property type="entry name" value="Preflagellin_Peptidase"/>
</dbReference>
<dbReference type="Pfam" id="PF01478">
    <property type="entry name" value="Peptidase_A24"/>
    <property type="match status" value="1"/>
</dbReference>
<keyword evidence="3 6" id="KW-0812">Transmembrane</keyword>
<dbReference type="Gene3D" id="1.20.120.1220">
    <property type="match status" value="1"/>
</dbReference>
<evidence type="ECO:0000313" key="8">
    <source>
        <dbReference type="EMBL" id="AGH16836.1"/>
    </source>
</evidence>
<reference evidence="8 9" key="1">
    <citation type="journal article" date="2013" name="Genome Announc.">
        <title>Complete Genome Sequence of a Chinese Strain of 'Candidatus Liberibacter asiaticus'.</title>
        <authorList>
            <person name="Lin H."/>
            <person name="Han C.S."/>
            <person name="Liu B."/>
            <person name="Lou B."/>
            <person name="Bai X."/>
            <person name="Deng C."/>
            <person name="Civerolo E.L."/>
            <person name="Gupta G."/>
        </authorList>
    </citation>
    <scope>NUCLEOTIDE SEQUENCE [LARGE SCALE GENOMIC DNA]</scope>
    <source>
        <strain evidence="9">gxpsy</strain>
    </source>
</reference>
<feature type="transmembrane region" description="Helical" evidence="6">
    <location>
        <begin position="102"/>
        <end position="126"/>
    </location>
</feature>
<dbReference type="PANTHER" id="PTHR36506:SF1">
    <property type="entry name" value="PREFLAGELLIN PEPTIDASE"/>
    <property type="match status" value="1"/>
</dbReference>
<keyword evidence="5 6" id="KW-0472">Membrane</keyword>
<comment type="subcellular location">
    <subcellularLocation>
        <location evidence="1">Cell membrane</location>
        <topology evidence="1">Multi-pass membrane protein</topology>
    </subcellularLocation>
</comment>
<feature type="domain" description="Prepilin type IV endopeptidase peptidase" evidence="7">
    <location>
        <begin position="16"/>
        <end position="117"/>
    </location>
</feature>
<evidence type="ECO:0000256" key="1">
    <source>
        <dbReference type="ARBA" id="ARBA00004651"/>
    </source>
</evidence>
<gene>
    <name evidence="8" type="ORF">WSI_02330</name>
</gene>
<keyword evidence="2" id="KW-1003">Cell membrane</keyword>
<dbReference type="EMBL" id="CP004005">
    <property type="protein sequence ID" value="AGH16836.1"/>
    <property type="molecule type" value="Genomic_DNA"/>
</dbReference>
<evidence type="ECO:0000256" key="5">
    <source>
        <dbReference type="ARBA" id="ARBA00023136"/>
    </source>
</evidence>
<name>A0ABN4B0P6_LIBAS</name>
<dbReference type="InterPro" id="IPR000045">
    <property type="entry name" value="Prepilin_IV_endopep_pep"/>
</dbReference>
<keyword evidence="4 6" id="KW-1133">Transmembrane helix</keyword>
<feature type="transmembrane region" description="Helical" evidence="6">
    <location>
        <begin position="58"/>
        <end position="82"/>
    </location>
</feature>
<feature type="transmembrane region" description="Helical" evidence="6">
    <location>
        <begin position="32"/>
        <end position="51"/>
    </location>
</feature>